<feature type="signal peptide" evidence="1">
    <location>
        <begin position="1"/>
        <end position="18"/>
    </location>
</feature>
<gene>
    <name evidence="3" type="ORF">NCTC10296_01862</name>
</gene>
<evidence type="ECO:0000313" key="3">
    <source>
        <dbReference type="EMBL" id="VEF02568.1"/>
    </source>
</evidence>
<dbReference type="Proteomes" id="UP000279284">
    <property type="component" value="Chromosome"/>
</dbReference>
<sequence>MRHWLIPVLAGFAPFASAQTAEKTCSAEKTAEIVAQAHGGATQVAIDCSVILPSGSRISKELVFQGEAASNITFDCNGAHIVRQSGSGDNVKIRSILHNGQWQRPQNLTLRNCNIQGALRISGMDDDTLRTVSRRPDATQSIQAAAPAHITLDKVNITGSRRIPLYLRPGATYITIKNSHIGGQSDGPAVYFDMESARNVFEHNTVEVRTKREQLALDGSAHNTIRHNRFLSPYKGGIFLYRNCGERGVIRHQTPSSNIISGNYFANKQAGAYRPIIWVASRNGGKSYCGDDAGYALGSSADDRDFAENNRITGNRFDTFWPRFTVKQSWQPNHISDNRGK</sequence>
<name>A0A1X3D0H6_9NEIS</name>
<keyword evidence="4" id="KW-1185">Reference proteome</keyword>
<evidence type="ECO:0000256" key="1">
    <source>
        <dbReference type="SAM" id="SignalP"/>
    </source>
</evidence>
<dbReference type="STRING" id="493.BWD07_02950"/>
<dbReference type="RefSeq" id="WP_085415876.1">
    <property type="nucleotide sequence ID" value="NZ_CAUJPY010000046.1"/>
</dbReference>
<dbReference type="EMBL" id="LR134313">
    <property type="protein sequence ID" value="VEF02568.1"/>
    <property type="molecule type" value="Genomic_DNA"/>
</dbReference>
<evidence type="ECO:0000313" key="4">
    <source>
        <dbReference type="Proteomes" id="UP000279284"/>
    </source>
</evidence>
<dbReference type="OrthoDB" id="7200459at2"/>
<keyword evidence="1" id="KW-0732">Signal</keyword>
<dbReference type="InterPro" id="IPR012334">
    <property type="entry name" value="Pectin_lyas_fold"/>
</dbReference>
<feature type="domain" description="Right handed beta helix" evidence="2">
    <location>
        <begin position="106"/>
        <end position="263"/>
    </location>
</feature>
<accession>A0A1X3D0H6</accession>
<dbReference type="KEGG" id="nci:NCTC10296_01862"/>
<organism evidence="3 4">
    <name type="scientific">Neisseria canis</name>
    <dbReference type="NCBI Taxonomy" id="493"/>
    <lineage>
        <taxon>Bacteria</taxon>
        <taxon>Pseudomonadati</taxon>
        <taxon>Pseudomonadota</taxon>
        <taxon>Betaproteobacteria</taxon>
        <taxon>Neisseriales</taxon>
        <taxon>Neisseriaceae</taxon>
        <taxon>Neisseria</taxon>
    </lineage>
</organism>
<feature type="chain" id="PRO_5030037560" description="Right handed beta helix domain-containing protein" evidence="1">
    <location>
        <begin position="19"/>
        <end position="341"/>
    </location>
</feature>
<proteinExistence type="predicted"/>
<protein>
    <recommendedName>
        <fullName evidence="2">Right handed beta helix domain-containing protein</fullName>
    </recommendedName>
</protein>
<dbReference type="InterPro" id="IPR011050">
    <property type="entry name" value="Pectin_lyase_fold/virulence"/>
</dbReference>
<dbReference type="InterPro" id="IPR039448">
    <property type="entry name" value="Beta_helix"/>
</dbReference>
<dbReference type="AlphaFoldDB" id="A0A1X3D0H6"/>
<reference evidence="3 4" key="1">
    <citation type="submission" date="2018-12" db="EMBL/GenBank/DDBJ databases">
        <authorList>
            <consortium name="Pathogen Informatics"/>
        </authorList>
    </citation>
    <scope>NUCLEOTIDE SEQUENCE [LARGE SCALE GENOMIC DNA]</scope>
    <source>
        <strain evidence="3 4">NCTC10296</strain>
    </source>
</reference>
<dbReference type="SUPFAM" id="SSF51126">
    <property type="entry name" value="Pectin lyase-like"/>
    <property type="match status" value="1"/>
</dbReference>
<dbReference type="Pfam" id="PF13229">
    <property type="entry name" value="Beta_helix"/>
    <property type="match status" value="1"/>
</dbReference>
<dbReference type="Gene3D" id="2.160.20.10">
    <property type="entry name" value="Single-stranded right-handed beta-helix, Pectin lyase-like"/>
    <property type="match status" value="1"/>
</dbReference>
<evidence type="ECO:0000259" key="2">
    <source>
        <dbReference type="Pfam" id="PF13229"/>
    </source>
</evidence>